<dbReference type="InterPro" id="IPR051889">
    <property type="entry name" value="CEP41"/>
</dbReference>
<dbReference type="Proteomes" id="UP000276133">
    <property type="component" value="Unassembled WGS sequence"/>
</dbReference>
<keyword evidence="8" id="KW-0206">Cytoskeleton</keyword>
<comment type="similarity">
    <text evidence="10">Belongs to the CEP41 family.</text>
</comment>
<dbReference type="EMBL" id="REGN01010891">
    <property type="protein sequence ID" value="RMZ98237.1"/>
    <property type="molecule type" value="Genomic_DNA"/>
</dbReference>
<dbReference type="GO" id="GO:0060271">
    <property type="term" value="P:cilium assembly"/>
    <property type="evidence" value="ECO:0007669"/>
    <property type="project" value="TreeGrafter"/>
</dbReference>
<keyword evidence="14" id="KW-1185">Reference proteome</keyword>
<dbReference type="STRING" id="10195.A0A3M7PHV1"/>
<evidence type="ECO:0000313" key="13">
    <source>
        <dbReference type="EMBL" id="RMZ98237.1"/>
    </source>
</evidence>
<evidence type="ECO:0000256" key="8">
    <source>
        <dbReference type="ARBA" id="ARBA00023212"/>
    </source>
</evidence>
<evidence type="ECO:0000256" key="6">
    <source>
        <dbReference type="ARBA" id="ARBA00022927"/>
    </source>
</evidence>
<evidence type="ECO:0000256" key="9">
    <source>
        <dbReference type="ARBA" id="ARBA00023273"/>
    </source>
</evidence>
<dbReference type="CDD" id="cd00158">
    <property type="entry name" value="RHOD"/>
    <property type="match status" value="1"/>
</dbReference>
<dbReference type="InterPro" id="IPR001763">
    <property type="entry name" value="Rhodanese-like_dom"/>
</dbReference>
<evidence type="ECO:0000259" key="12">
    <source>
        <dbReference type="PROSITE" id="PS50206"/>
    </source>
</evidence>
<dbReference type="GO" id="GO:0015031">
    <property type="term" value="P:protein transport"/>
    <property type="evidence" value="ECO:0007669"/>
    <property type="project" value="UniProtKB-KW"/>
</dbReference>
<evidence type="ECO:0000256" key="11">
    <source>
        <dbReference type="SAM" id="MobiDB-lite"/>
    </source>
</evidence>
<dbReference type="Gene3D" id="3.40.250.10">
    <property type="entry name" value="Rhodanese-like domain"/>
    <property type="match status" value="1"/>
</dbReference>
<keyword evidence="6" id="KW-0653">Protein transport</keyword>
<evidence type="ECO:0000313" key="14">
    <source>
        <dbReference type="Proteomes" id="UP000276133"/>
    </source>
</evidence>
<feature type="non-terminal residue" evidence="13">
    <location>
        <position position="1"/>
    </location>
</feature>
<protein>
    <submittedName>
        <fullName evidence="13">Centrosomal of 41 kDa</fullName>
    </submittedName>
</protein>
<proteinExistence type="inferred from homology"/>
<evidence type="ECO:0000256" key="3">
    <source>
        <dbReference type="ARBA" id="ARBA00022448"/>
    </source>
</evidence>
<dbReference type="OrthoDB" id="70250at2759"/>
<dbReference type="SUPFAM" id="SSF52821">
    <property type="entry name" value="Rhodanese/Cell cycle control phosphatase"/>
    <property type="match status" value="1"/>
</dbReference>
<keyword evidence="4" id="KW-0963">Cytoplasm</keyword>
<feature type="compositionally biased region" description="Polar residues" evidence="11">
    <location>
        <begin position="249"/>
        <end position="267"/>
    </location>
</feature>
<sequence>PKSHLFNSLFAMSAFSTAKPKKLHPLDKAIKKNPKYDHIESTLDTGSSLTKYMKKIEEIKTNYRYQQDEIFKRMKQNSDLPYLLLDIRDRDEFSQCHIISALSYPIAMLSRSVNNETQEMLAYKNQPGKIIVIYDDDEKLAPRAASTLVQRGYENLFMLSGGLKLAVKKFPQGLVAGEIPAHLLKPDPKANTSRSVLSSVSAMSNFSTASKKTFDRDDIEKLNGYLENEILGPKTNSRYGSRASKDSSRISNVSKADSLASNKTLTSIHEKPWKPV</sequence>
<comment type="subcellular location">
    <subcellularLocation>
        <location evidence="1">Cytoplasm</location>
        <location evidence="1">Cytoskeleton</location>
        <location evidence="1">Cilium basal body</location>
    </subcellularLocation>
    <subcellularLocation>
        <location evidence="2">Cytoplasm</location>
        <location evidence="2">Cytoskeleton</location>
        <location evidence="2">Microtubule organizing center</location>
        <location evidence="2">Centrosome</location>
    </subcellularLocation>
</comment>
<comment type="caution">
    <text evidence="13">The sequence shown here is derived from an EMBL/GenBank/DDBJ whole genome shotgun (WGS) entry which is preliminary data.</text>
</comment>
<dbReference type="PANTHER" id="PTHR44390:SF1">
    <property type="entry name" value="CENTROSOMAL PROTEIN OF 41 KDA"/>
    <property type="match status" value="1"/>
</dbReference>
<dbReference type="AlphaFoldDB" id="A0A3M7PHV1"/>
<evidence type="ECO:0000256" key="4">
    <source>
        <dbReference type="ARBA" id="ARBA00022490"/>
    </source>
</evidence>
<organism evidence="13 14">
    <name type="scientific">Brachionus plicatilis</name>
    <name type="common">Marine rotifer</name>
    <name type="synonym">Brachionus muelleri</name>
    <dbReference type="NCBI Taxonomy" id="10195"/>
    <lineage>
        <taxon>Eukaryota</taxon>
        <taxon>Metazoa</taxon>
        <taxon>Spiralia</taxon>
        <taxon>Gnathifera</taxon>
        <taxon>Rotifera</taxon>
        <taxon>Eurotatoria</taxon>
        <taxon>Monogononta</taxon>
        <taxon>Pseudotrocha</taxon>
        <taxon>Ploima</taxon>
        <taxon>Brachionidae</taxon>
        <taxon>Brachionus</taxon>
    </lineage>
</organism>
<dbReference type="InterPro" id="IPR036873">
    <property type="entry name" value="Rhodanese-like_dom_sf"/>
</dbReference>
<dbReference type="SMART" id="SM00450">
    <property type="entry name" value="RHOD"/>
    <property type="match status" value="1"/>
</dbReference>
<evidence type="ECO:0000256" key="2">
    <source>
        <dbReference type="ARBA" id="ARBA00004300"/>
    </source>
</evidence>
<accession>A0A3M7PHV1</accession>
<reference evidence="13 14" key="1">
    <citation type="journal article" date="2018" name="Sci. Rep.">
        <title>Genomic signatures of local adaptation to the degree of environmental predictability in rotifers.</title>
        <authorList>
            <person name="Franch-Gras L."/>
            <person name="Hahn C."/>
            <person name="Garcia-Roger E.M."/>
            <person name="Carmona M.J."/>
            <person name="Serra M."/>
            <person name="Gomez A."/>
        </authorList>
    </citation>
    <scope>NUCLEOTIDE SEQUENCE [LARGE SCALE GENOMIC DNA]</scope>
    <source>
        <strain evidence="13">HYR1</strain>
    </source>
</reference>
<keyword evidence="7" id="KW-0969">Cilium</keyword>
<keyword evidence="3" id="KW-0813">Transport</keyword>
<feature type="region of interest" description="Disordered" evidence="11">
    <location>
        <begin position="236"/>
        <end position="276"/>
    </location>
</feature>
<dbReference type="GO" id="GO:0036064">
    <property type="term" value="C:ciliary basal body"/>
    <property type="evidence" value="ECO:0007669"/>
    <property type="project" value="TreeGrafter"/>
</dbReference>
<dbReference type="GO" id="GO:0005813">
    <property type="term" value="C:centrosome"/>
    <property type="evidence" value="ECO:0007669"/>
    <property type="project" value="UniProtKB-SubCell"/>
</dbReference>
<feature type="domain" description="Rhodanese" evidence="12">
    <location>
        <begin position="82"/>
        <end position="175"/>
    </location>
</feature>
<dbReference type="Pfam" id="PF00581">
    <property type="entry name" value="Rhodanese"/>
    <property type="match status" value="1"/>
</dbReference>
<evidence type="ECO:0000256" key="5">
    <source>
        <dbReference type="ARBA" id="ARBA00022794"/>
    </source>
</evidence>
<name>A0A3M7PHV1_BRAPC</name>
<evidence type="ECO:0000256" key="7">
    <source>
        <dbReference type="ARBA" id="ARBA00023069"/>
    </source>
</evidence>
<keyword evidence="9" id="KW-0966">Cell projection</keyword>
<dbReference type="PROSITE" id="PS50206">
    <property type="entry name" value="RHODANESE_3"/>
    <property type="match status" value="1"/>
</dbReference>
<dbReference type="PANTHER" id="PTHR44390">
    <property type="entry name" value="CENTROSOMAL PROTEIN OF 41 KDA"/>
    <property type="match status" value="1"/>
</dbReference>
<evidence type="ECO:0000256" key="10">
    <source>
        <dbReference type="ARBA" id="ARBA00038465"/>
    </source>
</evidence>
<gene>
    <name evidence="13" type="ORF">BpHYR1_048862</name>
</gene>
<keyword evidence="5" id="KW-0970">Cilium biogenesis/degradation</keyword>
<evidence type="ECO:0000256" key="1">
    <source>
        <dbReference type="ARBA" id="ARBA00004120"/>
    </source>
</evidence>